<comment type="pathway">
    <text evidence="9">Isoprenoid biosynthesis; isopentenyl diphosphate biosynthesis via DXP pathway; isopentenyl diphosphate from 1-deoxy-D-xylulose 5-phosphate: step 3/6.</text>
</comment>
<dbReference type="AlphaFoldDB" id="A0A9D0ZGG0"/>
<dbReference type="GO" id="GO:0050515">
    <property type="term" value="F:4-(cytidine 5'-diphospho)-2-C-methyl-D-erythritol kinase activity"/>
    <property type="evidence" value="ECO:0007669"/>
    <property type="project" value="UniProtKB-UniRule"/>
</dbReference>
<name>A0A9D0ZGG0_9FIRM</name>
<dbReference type="InterPro" id="IPR036554">
    <property type="entry name" value="GHMP_kinase_C_sf"/>
</dbReference>
<keyword evidence="5 9" id="KW-0547">Nucleotide-binding</keyword>
<feature type="domain" description="GHMP kinase C-terminal" evidence="11">
    <location>
        <begin position="199"/>
        <end position="272"/>
    </location>
</feature>
<dbReference type="NCBIfam" id="TIGR00154">
    <property type="entry name" value="ispE"/>
    <property type="match status" value="1"/>
</dbReference>
<evidence type="ECO:0000259" key="10">
    <source>
        <dbReference type="Pfam" id="PF00288"/>
    </source>
</evidence>
<feature type="active site" evidence="9">
    <location>
        <position position="10"/>
    </location>
</feature>
<dbReference type="EMBL" id="DVFW01000004">
    <property type="protein sequence ID" value="HIQ79766.1"/>
    <property type="molecule type" value="Genomic_DNA"/>
</dbReference>
<dbReference type="PIRSF" id="PIRSF010376">
    <property type="entry name" value="IspE"/>
    <property type="match status" value="1"/>
</dbReference>
<evidence type="ECO:0000256" key="8">
    <source>
        <dbReference type="ARBA" id="ARBA00032554"/>
    </source>
</evidence>
<evidence type="ECO:0000256" key="1">
    <source>
        <dbReference type="ARBA" id="ARBA00009684"/>
    </source>
</evidence>
<dbReference type="GO" id="GO:0016114">
    <property type="term" value="P:terpenoid biosynthetic process"/>
    <property type="evidence" value="ECO:0007669"/>
    <property type="project" value="UniProtKB-UniRule"/>
</dbReference>
<dbReference type="GO" id="GO:0019288">
    <property type="term" value="P:isopentenyl diphosphate biosynthetic process, methylerythritol 4-phosphate pathway"/>
    <property type="evidence" value="ECO:0007669"/>
    <property type="project" value="UniProtKB-UniRule"/>
</dbReference>
<comment type="caution">
    <text evidence="12">The sequence shown here is derived from an EMBL/GenBank/DDBJ whole genome shotgun (WGS) entry which is preliminary data.</text>
</comment>
<dbReference type="InterPro" id="IPR013750">
    <property type="entry name" value="GHMP_kinase_C_dom"/>
</dbReference>
<evidence type="ECO:0000256" key="3">
    <source>
        <dbReference type="ARBA" id="ARBA00017473"/>
    </source>
</evidence>
<dbReference type="SUPFAM" id="SSF55060">
    <property type="entry name" value="GHMP Kinase, C-terminal domain"/>
    <property type="match status" value="1"/>
</dbReference>
<organism evidence="12 13">
    <name type="scientific">Candidatus Scatavimonas merdigallinarum</name>
    <dbReference type="NCBI Taxonomy" id="2840914"/>
    <lineage>
        <taxon>Bacteria</taxon>
        <taxon>Bacillati</taxon>
        <taxon>Bacillota</taxon>
        <taxon>Clostridia</taxon>
        <taxon>Eubacteriales</taxon>
        <taxon>Oscillospiraceae</taxon>
        <taxon>Oscillospiraceae incertae sedis</taxon>
        <taxon>Candidatus Scatavimonas</taxon>
    </lineage>
</organism>
<evidence type="ECO:0000313" key="13">
    <source>
        <dbReference type="Proteomes" id="UP000886787"/>
    </source>
</evidence>
<evidence type="ECO:0000259" key="11">
    <source>
        <dbReference type="Pfam" id="PF08544"/>
    </source>
</evidence>
<feature type="binding site" evidence="9">
    <location>
        <begin position="94"/>
        <end position="104"/>
    </location>
    <ligand>
        <name>ATP</name>
        <dbReference type="ChEBI" id="CHEBI:30616"/>
    </ligand>
</feature>
<dbReference type="InterPro" id="IPR006204">
    <property type="entry name" value="GHMP_kinase_N_dom"/>
</dbReference>
<dbReference type="Proteomes" id="UP000886787">
    <property type="component" value="Unassembled WGS sequence"/>
</dbReference>
<reference evidence="12" key="2">
    <citation type="journal article" date="2021" name="PeerJ">
        <title>Extensive microbial diversity within the chicken gut microbiome revealed by metagenomics and culture.</title>
        <authorList>
            <person name="Gilroy R."/>
            <person name="Ravi A."/>
            <person name="Getino M."/>
            <person name="Pursley I."/>
            <person name="Horton D.L."/>
            <person name="Alikhan N.F."/>
            <person name="Baker D."/>
            <person name="Gharbi K."/>
            <person name="Hall N."/>
            <person name="Watson M."/>
            <person name="Adriaenssens E.M."/>
            <person name="Foster-Nyarko E."/>
            <person name="Jarju S."/>
            <person name="Secka A."/>
            <person name="Antonio M."/>
            <person name="Oren A."/>
            <person name="Chaudhuri R.R."/>
            <person name="La Ragione R."/>
            <person name="Hildebrand F."/>
            <person name="Pallen M.J."/>
        </authorList>
    </citation>
    <scope>NUCLEOTIDE SEQUENCE</scope>
    <source>
        <strain evidence="12">ChiSjej1B19-3389</strain>
    </source>
</reference>
<dbReference type="Pfam" id="PF00288">
    <property type="entry name" value="GHMP_kinases_N"/>
    <property type="match status" value="1"/>
</dbReference>
<feature type="active site" evidence="9">
    <location>
        <position position="136"/>
    </location>
</feature>
<dbReference type="InterPro" id="IPR014721">
    <property type="entry name" value="Ribsml_uS5_D2-typ_fold_subgr"/>
</dbReference>
<dbReference type="PANTHER" id="PTHR43527">
    <property type="entry name" value="4-DIPHOSPHOCYTIDYL-2-C-METHYL-D-ERYTHRITOL KINASE, CHLOROPLASTIC"/>
    <property type="match status" value="1"/>
</dbReference>
<evidence type="ECO:0000256" key="2">
    <source>
        <dbReference type="ARBA" id="ARBA00012052"/>
    </source>
</evidence>
<dbReference type="SUPFAM" id="SSF54211">
    <property type="entry name" value="Ribosomal protein S5 domain 2-like"/>
    <property type="match status" value="1"/>
</dbReference>
<dbReference type="InterPro" id="IPR004424">
    <property type="entry name" value="IspE"/>
</dbReference>
<evidence type="ECO:0000256" key="5">
    <source>
        <dbReference type="ARBA" id="ARBA00022741"/>
    </source>
</evidence>
<dbReference type="Gene3D" id="3.30.70.890">
    <property type="entry name" value="GHMP kinase, C-terminal domain"/>
    <property type="match status" value="1"/>
</dbReference>
<evidence type="ECO:0000256" key="6">
    <source>
        <dbReference type="ARBA" id="ARBA00022777"/>
    </source>
</evidence>
<dbReference type="InterPro" id="IPR020568">
    <property type="entry name" value="Ribosomal_Su5_D2-typ_SF"/>
</dbReference>
<gene>
    <name evidence="9" type="primary">ispE</name>
    <name evidence="12" type="ORF">IAD32_00585</name>
</gene>
<keyword evidence="7 9" id="KW-0067">ATP-binding</keyword>
<comment type="similarity">
    <text evidence="1 9">Belongs to the GHMP kinase family. IspE subfamily.</text>
</comment>
<comment type="catalytic activity">
    <reaction evidence="9">
        <text>4-CDP-2-C-methyl-D-erythritol + ATP = 4-CDP-2-C-methyl-D-erythritol 2-phosphate + ADP + H(+)</text>
        <dbReference type="Rhea" id="RHEA:18437"/>
        <dbReference type="ChEBI" id="CHEBI:15378"/>
        <dbReference type="ChEBI" id="CHEBI:30616"/>
        <dbReference type="ChEBI" id="CHEBI:57823"/>
        <dbReference type="ChEBI" id="CHEBI:57919"/>
        <dbReference type="ChEBI" id="CHEBI:456216"/>
        <dbReference type="EC" id="2.7.1.148"/>
    </reaction>
</comment>
<evidence type="ECO:0000256" key="9">
    <source>
        <dbReference type="HAMAP-Rule" id="MF_00061"/>
    </source>
</evidence>
<keyword evidence="6 9" id="KW-0418">Kinase</keyword>
<reference evidence="12" key="1">
    <citation type="submission" date="2020-10" db="EMBL/GenBank/DDBJ databases">
        <authorList>
            <person name="Gilroy R."/>
        </authorList>
    </citation>
    <scope>NUCLEOTIDE SEQUENCE</scope>
    <source>
        <strain evidence="12">ChiSjej1B19-3389</strain>
    </source>
</reference>
<dbReference type="HAMAP" id="MF_00061">
    <property type="entry name" value="IspE"/>
    <property type="match status" value="1"/>
</dbReference>
<feature type="domain" description="GHMP kinase N-terminal" evidence="10">
    <location>
        <begin position="66"/>
        <end position="144"/>
    </location>
</feature>
<sequence>MAATFLAPAKINLTLDIMGKRKDGYHTVDMVMQAVSLYDGVVVEKNAQEGIVLSCNAPDIPCDNRNTAYKAAVLFQKTAQISGGVRICIDKHIPSQAGLAGGSSDAAAVLLAMNHLYGAPLSTGTLMQIGAQVGADVPFCLHGGTMLAKGIGTALFPLPPLPPCWIVLVKPDIGISTKEAYARCDSRGYAENAHSGMLVKSLEKGSLPLLSNCLYNAFEEVLHLALIRQIKDDLYKCGALGACMSGSGPTVFGIFDQKEMAVSCTERLKKAYTLVLIVQPVSCGCFQKIE</sequence>
<keyword evidence="4 9" id="KW-0808">Transferase</keyword>
<dbReference type="Pfam" id="PF08544">
    <property type="entry name" value="GHMP_kinases_C"/>
    <property type="match status" value="1"/>
</dbReference>
<evidence type="ECO:0000256" key="7">
    <source>
        <dbReference type="ARBA" id="ARBA00022840"/>
    </source>
</evidence>
<dbReference type="EC" id="2.7.1.148" evidence="2 9"/>
<keyword evidence="9" id="KW-0414">Isoprene biosynthesis</keyword>
<dbReference type="PANTHER" id="PTHR43527:SF2">
    <property type="entry name" value="4-DIPHOSPHOCYTIDYL-2-C-METHYL-D-ERYTHRITOL KINASE, CHLOROPLASTIC"/>
    <property type="match status" value="1"/>
</dbReference>
<comment type="function">
    <text evidence="9">Catalyzes the phosphorylation of the position 2 hydroxy group of 4-diphosphocytidyl-2C-methyl-D-erythritol.</text>
</comment>
<accession>A0A9D0ZGG0</accession>
<proteinExistence type="inferred from homology"/>
<protein>
    <recommendedName>
        <fullName evidence="3 9">4-diphosphocytidyl-2-C-methyl-D-erythritol kinase</fullName>
        <shortName evidence="9">CMK</shortName>
        <ecNumber evidence="2 9">2.7.1.148</ecNumber>
    </recommendedName>
    <alternativeName>
        <fullName evidence="8 9">4-(cytidine-5'-diphospho)-2-C-methyl-D-erythritol kinase</fullName>
    </alternativeName>
</protein>
<evidence type="ECO:0000313" key="12">
    <source>
        <dbReference type="EMBL" id="HIQ79766.1"/>
    </source>
</evidence>
<dbReference type="GO" id="GO:0005524">
    <property type="term" value="F:ATP binding"/>
    <property type="evidence" value="ECO:0007669"/>
    <property type="project" value="UniProtKB-UniRule"/>
</dbReference>
<dbReference type="Gene3D" id="3.30.230.10">
    <property type="match status" value="1"/>
</dbReference>
<evidence type="ECO:0000256" key="4">
    <source>
        <dbReference type="ARBA" id="ARBA00022679"/>
    </source>
</evidence>